<dbReference type="InterPro" id="IPR004813">
    <property type="entry name" value="OPT"/>
</dbReference>
<feature type="compositionally biased region" description="Basic and acidic residues" evidence="9">
    <location>
        <begin position="270"/>
        <end position="293"/>
    </location>
</feature>
<dbReference type="AlphaFoldDB" id="A0A8H3UAQ9"/>
<organism evidence="12 13">
    <name type="scientific">Venturia inaequalis</name>
    <name type="common">Apple scab fungus</name>
    <dbReference type="NCBI Taxonomy" id="5025"/>
    <lineage>
        <taxon>Eukaryota</taxon>
        <taxon>Fungi</taxon>
        <taxon>Dikarya</taxon>
        <taxon>Ascomycota</taxon>
        <taxon>Pezizomycotina</taxon>
        <taxon>Dothideomycetes</taxon>
        <taxon>Pleosporomycetidae</taxon>
        <taxon>Venturiales</taxon>
        <taxon>Venturiaceae</taxon>
        <taxon>Venturia</taxon>
    </lineage>
</organism>
<evidence type="ECO:0000256" key="9">
    <source>
        <dbReference type="SAM" id="MobiDB-lite"/>
    </source>
</evidence>
<feature type="transmembrane region" description="Helical" evidence="10">
    <location>
        <begin position="1007"/>
        <end position="1029"/>
    </location>
</feature>
<feature type="transmembrane region" description="Helical" evidence="10">
    <location>
        <begin position="631"/>
        <end position="653"/>
    </location>
</feature>
<protein>
    <recommendedName>
        <fullName evidence="14">Small oligopeptide transporter</fullName>
    </recommendedName>
</protein>
<feature type="transmembrane region" description="Helical" evidence="10">
    <location>
        <begin position="705"/>
        <end position="725"/>
    </location>
</feature>
<evidence type="ECO:0000256" key="6">
    <source>
        <dbReference type="ARBA" id="ARBA00022927"/>
    </source>
</evidence>
<feature type="signal peptide" evidence="11">
    <location>
        <begin position="1"/>
        <end position="20"/>
    </location>
</feature>
<dbReference type="Pfam" id="PF03169">
    <property type="entry name" value="OPT"/>
    <property type="match status" value="1"/>
</dbReference>
<comment type="subcellular location">
    <subcellularLocation>
        <location evidence="1">Membrane</location>
        <topology evidence="1">Multi-pass membrane protein</topology>
    </subcellularLocation>
</comment>
<keyword evidence="6" id="KW-0653">Protein transport</keyword>
<dbReference type="GO" id="GO:0016020">
    <property type="term" value="C:membrane"/>
    <property type="evidence" value="ECO:0007669"/>
    <property type="project" value="UniProtKB-SubCell"/>
</dbReference>
<feature type="transmembrane region" description="Helical" evidence="10">
    <location>
        <begin position="571"/>
        <end position="592"/>
    </location>
</feature>
<gene>
    <name evidence="12" type="ORF">EG328_009097</name>
</gene>
<keyword evidence="11" id="KW-0732">Signal</keyword>
<dbReference type="Proteomes" id="UP000447873">
    <property type="component" value="Unassembled WGS sequence"/>
</dbReference>
<evidence type="ECO:0000313" key="13">
    <source>
        <dbReference type="Proteomes" id="UP000447873"/>
    </source>
</evidence>
<feature type="transmembrane region" description="Helical" evidence="10">
    <location>
        <begin position="489"/>
        <end position="509"/>
    </location>
</feature>
<accession>A0A8H3UAQ9</accession>
<dbReference type="PANTHER" id="PTHR22601">
    <property type="entry name" value="ISP4 LIKE PROTEIN"/>
    <property type="match status" value="1"/>
</dbReference>
<keyword evidence="4 10" id="KW-0812">Transmembrane</keyword>
<name>A0A8H3UAQ9_VENIN</name>
<dbReference type="EMBL" id="WNWS01000534">
    <property type="protein sequence ID" value="KAE9966208.1"/>
    <property type="molecule type" value="Genomic_DNA"/>
</dbReference>
<comment type="caution">
    <text evidence="12">The sequence shown here is derived from an EMBL/GenBank/DDBJ whole genome shotgun (WGS) entry which is preliminary data.</text>
</comment>
<evidence type="ECO:0008006" key="14">
    <source>
        <dbReference type="Google" id="ProtNLM"/>
    </source>
</evidence>
<feature type="transmembrane region" description="Helical" evidence="10">
    <location>
        <begin position="598"/>
        <end position="619"/>
    </location>
</feature>
<keyword evidence="5" id="KW-0571">Peptide transport</keyword>
<evidence type="ECO:0000256" key="3">
    <source>
        <dbReference type="ARBA" id="ARBA00022448"/>
    </source>
</evidence>
<feature type="transmembrane region" description="Helical" evidence="10">
    <location>
        <begin position="856"/>
        <end position="876"/>
    </location>
</feature>
<evidence type="ECO:0000256" key="7">
    <source>
        <dbReference type="ARBA" id="ARBA00022989"/>
    </source>
</evidence>
<reference evidence="12 13" key="1">
    <citation type="submission" date="2018-12" db="EMBL/GenBank/DDBJ databases">
        <title>Venturia inaequalis Genome Resource.</title>
        <authorList>
            <person name="Lichtner F.J."/>
        </authorList>
    </citation>
    <scope>NUCLEOTIDE SEQUENCE [LARGE SCALE GENOMIC DNA]</scope>
    <source>
        <strain evidence="12 13">120213</strain>
    </source>
</reference>
<keyword evidence="3" id="KW-0813">Transport</keyword>
<dbReference type="GO" id="GO:0035673">
    <property type="term" value="F:oligopeptide transmembrane transporter activity"/>
    <property type="evidence" value="ECO:0007669"/>
    <property type="project" value="InterPro"/>
</dbReference>
<feature type="chain" id="PRO_5034073654" description="Small oligopeptide transporter" evidence="11">
    <location>
        <begin position="21"/>
        <end position="1132"/>
    </location>
</feature>
<feature type="transmembrane region" description="Helical" evidence="10">
    <location>
        <begin position="1087"/>
        <end position="1111"/>
    </location>
</feature>
<evidence type="ECO:0000313" key="12">
    <source>
        <dbReference type="EMBL" id="KAE9966208.1"/>
    </source>
</evidence>
<feature type="region of interest" description="Disordered" evidence="9">
    <location>
        <begin position="384"/>
        <end position="405"/>
    </location>
</feature>
<feature type="transmembrane region" description="Helical" evidence="10">
    <location>
        <begin position="457"/>
        <end position="477"/>
    </location>
</feature>
<feature type="compositionally biased region" description="Low complexity" evidence="9">
    <location>
        <begin position="227"/>
        <end position="238"/>
    </location>
</feature>
<dbReference type="GO" id="GO:0015031">
    <property type="term" value="P:protein transport"/>
    <property type="evidence" value="ECO:0007669"/>
    <property type="project" value="UniProtKB-KW"/>
</dbReference>
<dbReference type="NCBIfam" id="TIGR00727">
    <property type="entry name" value="ISP4_OPT"/>
    <property type="match status" value="1"/>
</dbReference>
<dbReference type="NCBIfam" id="TIGR00728">
    <property type="entry name" value="OPT_sfam"/>
    <property type="match status" value="1"/>
</dbReference>
<dbReference type="InterPro" id="IPR004648">
    <property type="entry name" value="Oligpept_transpt"/>
</dbReference>
<evidence type="ECO:0000256" key="8">
    <source>
        <dbReference type="ARBA" id="ARBA00023136"/>
    </source>
</evidence>
<comment type="similarity">
    <text evidence="2">Belongs to the oligopeptide OPT transporter family.</text>
</comment>
<feature type="region of interest" description="Disordered" evidence="9">
    <location>
        <begin position="83"/>
        <end position="135"/>
    </location>
</feature>
<feature type="region of interest" description="Disordered" evidence="9">
    <location>
        <begin position="226"/>
        <end position="299"/>
    </location>
</feature>
<feature type="transmembrane region" description="Helical" evidence="10">
    <location>
        <begin position="773"/>
        <end position="799"/>
    </location>
</feature>
<evidence type="ECO:0000256" key="1">
    <source>
        <dbReference type="ARBA" id="ARBA00004141"/>
    </source>
</evidence>
<proteinExistence type="inferred from homology"/>
<feature type="compositionally biased region" description="Basic and acidic residues" evidence="9">
    <location>
        <begin position="384"/>
        <end position="398"/>
    </location>
</feature>
<evidence type="ECO:0000256" key="10">
    <source>
        <dbReference type="SAM" id="Phobius"/>
    </source>
</evidence>
<evidence type="ECO:0000256" key="5">
    <source>
        <dbReference type="ARBA" id="ARBA00022856"/>
    </source>
</evidence>
<evidence type="ECO:0000256" key="11">
    <source>
        <dbReference type="SAM" id="SignalP"/>
    </source>
</evidence>
<evidence type="ECO:0000256" key="2">
    <source>
        <dbReference type="ARBA" id="ARBA00008807"/>
    </source>
</evidence>
<feature type="transmembrane region" description="Helical" evidence="10">
    <location>
        <begin position="829"/>
        <end position="850"/>
    </location>
</feature>
<evidence type="ECO:0000256" key="4">
    <source>
        <dbReference type="ARBA" id="ARBA00022692"/>
    </source>
</evidence>
<sequence>MSLSMFQSFLSTASLQAVLSLPQPTPFPILPPVHTFDRRRHGDHRTTRTQTDVVTVSSQDSAVEIAVYETQTVRATMISETTVAAAPDDSTPNYGPTVDSPPAVTQAPLPEAAPTPTNARPMNGAYASPEPTSTTVVDPDKITDINLDRINKGHHRNRARDGVPTTTNGPVVPLAIKGRPDYIAIAIGAALGVNLERAMPEATSTREIYETIVSLQFNKRVAGEDISTSTTTLSPSPTDQAESTTSAPLKHDPTLTITDTGTRPTPVDLGLRDDREREVVGGLEERRPKERASTRTVQATDPQATIVSLPGMGDDVGSVPVAEYAYHRMPQGSRQGHGYRKRTEEVGKIPDAEARGMKVTSGTGISSRFFDTKSMASPAVEPKALDSKDVFDSEKHQNASDSDVEVAPGHLQEIEVDVAKAIGETEDYDEDSEHSPYPEVRAVVPEVDDPAIPVNTLRMWIIGIVFTIIGSGINNFFSLRYPSVHIVSLVAELVAYPCGVFLAHTLPLYTLNLGPLGRWCINPDRHFNIKEHALITIMSNVSIGSGAADATNILQAGQKFYNFEMKPGFKVLVVLTCQLLGFGVAGLSYPWLVEPARIVWPGVLSICALLTTLHSRANAVANGWRITRLRFFLYAMAAAFIFYFLPGLMFVGLSYFTWICWIVPRNRTVNQVFGMQTGLGLSPITFDWTQIAYNTNPLLSPSWAAINVFAGFVMFFWICVPAIYWTNTWYTGYLPLMDASVYDRFGSKYNVTQILNADGTFNQGLYEKYSPPYLGASFAFVYGTSFAAITSVLVHVYLWHGSDIWQAIRGTQKQDIHSRLMKSYKKTPWWYYATLTVVMVAITIAMVEVYNVGLPVYGVFLALLIPAVYMIPCGIIQGLTNVNANQLNVLSEFIGGYMFQGRPLANMVFKILSTDVVGQGVFFAQDMKLGHYLKVAPRLVFGGQFTATIVGALTQVGVTSWMLSNIEGICESDQSNGFTCPSGRTVFSSSVIWGLIGPARLYSVGSIYSGLLHFFWIGALIPIVTWLLYKKTGKKIFRSINWPLIFVGTYNVPPATGINYSSWALVNFVFNKVLFQRFFAWWTKYNYILAAALDTGTALSGIVIFFCILYPGGKFPDWWGKSFEELLEEIGT</sequence>
<keyword evidence="8 10" id="KW-0472">Membrane</keyword>
<keyword evidence="7 10" id="KW-1133">Transmembrane helix</keyword>